<dbReference type="GO" id="GO:0009982">
    <property type="term" value="F:pseudouridine synthase activity"/>
    <property type="evidence" value="ECO:0007669"/>
    <property type="project" value="InterPro"/>
</dbReference>
<dbReference type="InterPro" id="IPR020103">
    <property type="entry name" value="PsdUridine_synth_cat_dom_sf"/>
</dbReference>
<dbReference type="InterPro" id="IPR050188">
    <property type="entry name" value="RluA_PseudoU_synthase"/>
</dbReference>
<proteinExistence type="inferred from homology"/>
<evidence type="ECO:0000313" key="6">
    <source>
        <dbReference type="EMBL" id="PSJ03494.1"/>
    </source>
</evidence>
<comment type="caution">
    <text evidence="6">The sequence shown here is derived from an EMBL/GenBank/DDBJ whole genome shotgun (WGS) entry which is preliminary data.</text>
</comment>
<dbReference type="OrthoDB" id="9807829at2"/>
<evidence type="ECO:0000256" key="1">
    <source>
        <dbReference type="ARBA" id="ARBA00000073"/>
    </source>
</evidence>
<comment type="catalytic activity">
    <reaction evidence="1">
        <text>a uridine in RNA = a pseudouridine in RNA</text>
        <dbReference type="Rhea" id="RHEA:48348"/>
        <dbReference type="Rhea" id="RHEA-COMP:12068"/>
        <dbReference type="Rhea" id="RHEA-COMP:12069"/>
        <dbReference type="ChEBI" id="CHEBI:65314"/>
        <dbReference type="ChEBI" id="CHEBI:65315"/>
    </reaction>
</comment>
<sequence>MPRSDPGCCVLYADPWLLALLKPSGLLSQPGLGPELADSLISRAQERWPEARLVHRLDRDTSGLILLARDATTHRALSAAFAERRVRKTYLAVVKGLPADRGGVINQPLARIATRPPRYGVVPLEQGGKPALTRWRVLRRFEGSSLLLLQPRTGRSHQLRVHLADLGHPVLGDPIYGDPIYGDPLYGDTLYGEPAAAPRLQLHAAGLQLLHPATGKPLHLRSRCFGDGLVGVDPLN</sequence>
<dbReference type="GO" id="GO:0000455">
    <property type="term" value="P:enzyme-directed rRNA pseudouridine synthesis"/>
    <property type="evidence" value="ECO:0007669"/>
    <property type="project" value="TreeGrafter"/>
</dbReference>
<dbReference type="EMBL" id="PXXO01000021">
    <property type="protein sequence ID" value="PSJ03494.1"/>
    <property type="molecule type" value="Genomic_DNA"/>
</dbReference>
<feature type="domain" description="Pseudouridine synthase RsuA/RluA-like" evidence="5">
    <location>
        <begin position="18"/>
        <end position="164"/>
    </location>
</feature>
<protein>
    <recommendedName>
        <fullName evidence="3">RNA pseudouridylate synthase</fullName>
    </recommendedName>
    <alternativeName>
        <fullName evidence="4">RNA-uridine isomerase</fullName>
    </alternativeName>
</protein>
<evidence type="ECO:0000313" key="7">
    <source>
        <dbReference type="Proteomes" id="UP000243002"/>
    </source>
</evidence>
<reference evidence="6 7" key="1">
    <citation type="journal article" date="2018" name="Environ. Microbiol.">
        <title>Ecological and genomic features of two widespread freshwater picocyanobacteria.</title>
        <authorList>
            <person name="Cabello-Yeves P.J."/>
            <person name="Picazo A."/>
            <person name="Camacho A."/>
            <person name="Callieri C."/>
            <person name="Rosselli R."/>
            <person name="Roda-Garcia J.J."/>
            <person name="Coutinho F.H."/>
            <person name="Rodriguez-Valera F."/>
        </authorList>
    </citation>
    <scope>NUCLEOTIDE SEQUENCE [LARGE SCALE GENOMIC DNA]</scope>
    <source>
        <strain evidence="6 7">Tous</strain>
    </source>
</reference>
<dbReference type="PANTHER" id="PTHR21600">
    <property type="entry name" value="MITOCHONDRIAL RNA PSEUDOURIDINE SYNTHASE"/>
    <property type="match status" value="1"/>
</dbReference>
<evidence type="ECO:0000256" key="3">
    <source>
        <dbReference type="ARBA" id="ARBA00031870"/>
    </source>
</evidence>
<evidence type="ECO:0000259" key="5">
    <source>
        <dbReference type="Pfam" id="PF00849"/>
    </source>
</evidence>
<dbReference type="RefSeq" id="WP_106633118.1">
    <property type="nucleotide sequence ID" value="NZ_PXXO01000021.1"/>
</dbReference>
<dbReference type="InterPro" id="IPR006224">
    <property type="entry name" value="PsdUridine_synth_RluA-like_CS"/>
</dbReference>
<evidence type="ECO:0000256" key="2">
    <source>
        <dbReference type="ARBA" id="ARBA00010876"/>
    </source>
</evidence>
<dbReference type="Gene3D" id="3.30.2350.10">
    <property type="entry name" value="Pseudouridine synthase"/>
    <property type="match status" value="1"/>
</dbReference>
<dbReference type="Proteomes" id="UP000243002">
    <property type="component" value="Unassembled WGS sequence"/>
</dbReference>
<dbReference type="PANTHER" id="PTHR21600:SF87">
    <property type="entry name" value="RNA PSEUDOURIDYLATE SYNTHASE DOMAIN-CONTAINING PROTEIN 1"/>
    <property type="match status" value="1"/>
</dbReference>
<dbReference type="Pfam" id="PF00849">
    <property type="entry name" value="PseudoU_synth_2"/>
    <property type="match status" value="1"/>
</dbReference>
<dbReference type="SUPFAM" id="SSF55120">
    <property type="entry name" value="Pseudouridine synthase"/>
    <property type="match status" value="1"/>
</dbReference>
<name>A0A2P7MQI3_9CYAN</name>
<keyword evidence="7" id="KW-1185">Reference proteome</keyword>
<dbReference type="InterPro" id="IPR006145">
    <property type="entry name" value="PsdUridine_synth_RsuA/RluA"/>
</dbReference>
<accession>A0A2P7MQI3</accession>
<dbReference type="GO" id="GO:0140098">
    <property type="term" value="F:catalytic activity, acting on RNA"/>
    <property type="evidence" value="ECO:0007669"/>
    <property type="project" value="UniProtKB-ARBA"/>
</dbReference>
<dbReference type="PROSITE" id="PS01129">
    <property type="entry name" value="PSI_RLU"/>
    <property type="match status" value="1"/>
</dbReference>
<organism evidence="6 7">
    <name type="scientific">Cyanobium usitatum str. Tous</name>
    <dbReference type="NCBI Taxonomy" id="2116684"/>
    <lineage>
        <taxon>Bacteria</taxon>
        <taxon>Bacillati</taxon>
        <taxon>Cyanobacteriota</taxon>
        <taxon>Cyanophyceae</taxon>
        <taxon>Synechococcales</taxon>
        <taxon>Prochlorococcaceae</taxon>
        <taxon>Cyanobium</taxon>
    </lineage>
</organism>
<gene>
    <name evidence="6" type="ORF">C7K55_12795</name>
</gene>
<evidence type="ECO:0000256" key="4">
    <source>
        <dbReference type="ARBA" id="ARBA00033164"/>
    </source>
</evidence>
<comment type="similarity">
    <text evidence="2">Belongs to the pseudouridine synthase RluA family.</text>
</comment>
<dbReference type="AlphaFoldDB" id="A0A2P7MQI3"/>
<dbReference type="CDD" id="cd02869">
    <property type="entry name" value="PseudoU_synth_RluA_like"/>
    <property type="match status" value="1"/>
</dbReference>
<dbReference type="GO" id="GO:0003723">
    <property type="term" value="F:RNA binding"/>
    <property type="evidence" value="ECO:0007669"/>
    <property type="project" value="InterPro"/>
</dbReference>